<dbReference type="PANTHER" id="PTHR43479:SF11">
    <property type="entry name" value="ACREF_ENVCD OPERON REPRESSOR-RELATED"/>
    <property type="match status" value="1"/>
</dbReference>
<dbReference type="Proteomes" id="UP000605259">
    <property type="component" value="Unassembled WGS sequence"/>
</dbReference>
<dbReference type="SUPFAM" id="SSF46689">
    <property type="entry name" value="Homeodomain-like"/>
    <property type="match status" value="1"/>
</dbReference>
<dbReference type="InterPro" id="IPR036271">
    <property type="entry name" value="Tet_transcr_reg_TetR-rel_C_sf"/>
</dbReference>
<dbReference type="PANTHER" id="PTHR43479">
    <property type="entry name" value="ACREF/ENVCD OPERON REPRESSOR-RELATED"/>
    <property type="match status" value="1"/>
</dbReference>
<evidence type="ECO:0000256" key="3">
    <source>
        <dbReference type="PROSITE-ProRule" id="PRU00335"/>
    </source>
</evidence>
<evidence type="ECO:0000313" key="6">
    <source>
        <dbReference type="EMBL" id="GGE77718.1"/>
    </source>
</evidence>
<dbReference type="InterPro" id="IPR001647">
    <property type="entry name" value="HTH_TetR"/>
</dbReference>
<keyword evidence="4" id="KW-0812">Transmembrane</keyword>
<reference evidence="6" key="1">
    <citation type="journal article" date="2014" name="Int. J. Syst. Evol. Microbiol.">
        <title>Complete genome sequence of Corynebacterium casei LMG S-19264T (=DSM 44701T), isolated from a smear-ripened cheese.</title>
        <authorList>
            <consortium name="US DOE Joint Genome Institute (JGI-PGF)"/>
            <person name="Walter F."/>
            <person name="Albersmeier A."/>
            <person name="Kalinowski J."/>
            <person name="Ruckert C."/>
        </authorList>
    </citation>
    <scope>NUCLEOTIDE SEQUENCE</scope>
    <source>
        <strain evidence="6">CGMCC 1.12698</strain>
    </source>
</reference>
<dbReference type="InterPro" id="IPR013571">
    <property type="entry name" value="Tscrpt_reg_QacR_C"/>
</dbReference>
<accession>A0A917AUY1</accession>
<keyword evidence="2 3" id="KW-0238">DNA-binding</keyword>
<proteinExistence type="predicted"/>
<evidence type="ECO:0000313" key="7">
    <source>
        <dbReference type="Proteomes" id="UP000605259"/>
    </source>
</evidence>
<keyword evidence="4" id="KW-1133">Transmembrane helix</keyword>
<dbReference type="InterPro" id="IPR050624">
    <property type="entry name" value="HTH-type_Tx_Regulator"/>
</dbReference>
<dbReference type="InterPro" id="IPR009057">
    <property type="entry name" value="Homeodomain-like_sf"/>
</dbReference>
<dbReference type="Gene3D" id="1.10.357.10">
    <property type="entry name" value="Tetracycline Repressor, domain 2"/>
    <property type="match status" value="1"/>
</dbReference>
<dbReference type="GO" id="GO:0003677">
    <property type="term" value="F:DNA binding"/>
    <property type="evidence" value="ECO:0007669"/>
    <property type="project" value="UniProtKB-UniRule"/>
</dbReference>
<dbReference type="AlphaFoldDB" id="A0A917AUY1"/>
<evidence type="ECO:0000256" key="4">
    <source>
        <dbReference type="SAM" id="Phobius"/>
    </source>
</evidence>
<dbReference type="PROSITE" id="PS50977">
    <property type="entry name" value="HTH_TETR_2"/>
    <property type="match status" value="1"/>
</dbReference>
<dbReference type="GO" id="GO:0045892">
    <property type="term" value="P:negative regulation of DNA-templated transcription"/>
    <property type="evidence" value="ECO:0007669"/>
    <property type="project" value="InterPro"/>
</dbReference>
<evidence type="ECO:0000259" key="5">
    <source>
        <dbReference type="PROSITE" id="PS50977"/>
    </source>
</evidence>
<keyword evidence="4" id="KW-0472">Membrane</keyword>
<reference evidence="6" key="2">
    <citation type="submission" date="2020-09" db="EMBL/GenBank/DDBJ databases">
        <authorList>
            <person name="Sun Q."/>
            <person name="Zhou Y."/>
        </authorList>
    </citation>
    <scope>NUCLEOTIDE SEQUENCE</scope>
    <source>
        <strain evidence="6">CGMCC 1.12698</strain>
    </source>
</reference>
<keyword evidence="7" id="KW-1185">Reference proteome</keyword>
<feature type="domain" description="HTH tetR-type" evidence="5">
    <location>
        <begin position="5"/>
        <end position="65"/>
    </location>
</feature>
<sequence length="191" mass="22414">MQKGQQTKLDIALKVKDLFATKGYSATSMEEICQTTGRSKGSIYYHFKSKEELFLFIFRTITEEWIQTWNEKEKYYRTTKEKLYALAEHHIDEFENPFMKAVEEFSGSQLATKDILEEALELSRQPYVVYERLIVEGMERGELKKKDARTIMYILYGLMTGLGITYYDMSIEEMKDVYKEGITVFLDGMST</sequence>
<dbReference type="PRINTS" id="PR00455">
    <property type="entry name" value="HTHTETR"/>
</dbReference>
<evidence type="ECO:0000256" key="1">
    <source>
        <dbReference type="ARBA" id="ARBA00022491"/>
    </source>
</evidence>
<feature type="DNA-binding region" description="H-T-H motif" evidence="3">
    <location>
        <begin position="28"/>
        <end position="47"/>
    </location>
</feature>
<evidence type="ECO:0000256" key="2">
    <source>
        <dbReference type="ARBA" id="ARBA00023125"/>
    </source>
</evidence>
<comment type="caution">
    <text evidence="6">The sequence shown here is derived from an EMBL/GenBank/DDBJ whole genome shotgun (WGS) entry which is preliminary data.</text>
</comment>
<feature type="transmembrane region" description="Helical" evidence="4">
    <location>
        <begin position="150"/>
        <end position="167"/>
    </location>
</feature>
<dbReference type="GO" id="GO:0003700">
    <property type="term" value="F:DNA-binding transcription factor activity"/>
    <property type="evidence" value="ECO:0007669"/>
    <property type="project" value="InterPro"/>
</dbReference>
<gene>
    <name evidence="6" type="ORF">GCM10007140_29220</name>
</gene>
<protein>
    <submittedName>
        <fullName evidence="6">TetR family transcriptional regulator</fullName>
    </submittedName>
</protein>
<dbReference type="Pfam" id="PF08360">
    <property type="entry name" value="TetR_C_5"/>
    <property type="match status" value="1"/>
</dbReference>
<keyword evidence="1" id="KW-0678">Repressor</keyword>
<dbReference type="Gene3D" id="1.10.10.60">
    <property type="entry name" value="Homeodomain-like"/>
    <property type="match status" value="1"/>
</dbReference>
<dbReference type="EMBL" id="BMFK01000002">
    <property type="protein sequence ID" value="GGE77718.1"/>
    <property type="molecule type" value="Genomic_DNA"/>
</dbReference>
<name>A0A917AUY1_9BACI</name>
<dbReference type="RefSeq" id="WP_188389207.1">
    <property type="nucleotide sequence ID" value="NZ_BMFK01000002.1"/>
</dbReference>
<organism evidence="6 7">
    <name type="scientific">Priestia taiwanensis</name>
    <dbReference type="NCBI Taxonomy" id="1347902"/>
    <lineage>
        <taxon>Bacteria</taxon>
        <taxon>Bacillati</taxon>
        <taxon>Bacillota</taxon>
        <taxon>Bacilli</taxon>
        <taxon>Bacillales</taxon>
        <taxon>Bacillaceae</taxon>
        <taxon>Priestia</taxon>
    </lineage>
</organism>
<dbReference type="Pfam" id="PF00440">
    <property type="entry name" value="TetR_N"/>
    <property type="match status" value="1"/>
</dbReference>
<dbReference type="SUPFAM" id="SSF48498">
    <property type="entry name" value="Tetracyclin repressor-like, C-terminal domain"/>
    <property type="match status" value="1"/>
</dbReference>